<dbReference type="PRINTS" id="PR00080">
    <property type="entry name" value="SDRFAMILY"/>
</dbReference>
<evidence type="ECO:0000313" key="5">
    <source>
        <dbReference type="EMBL" id="GIH11593.1"/>
    </source>
</evidence>
<proteinExistence type="inferred from homology"/>
<evidence type="ECO:0000256" key="4">
    <source>
        <dbReference type="RuleBase" id="RU000363"/>
    </source>
</evidence>
<evidence type="ECO:0000256" key="1">
    <source>
        <dbReference type="ARBA" id="ARBA00006484"/>
    </source>
</evidence>
<dbReference type="Pfam" id="PF00106">
    <property type="entry name" value="adh_short"/>
    <property type="match status" value="1"/>
</dbReference>
<dbReference type="InterPro" id="IPR036291">
    <property type="entry name" value="NAD(P)-bd_dom_sf"/>
</dbReference>
<dbReference type="PANTHER" id="PTHR43391">
    <property type="entry name" value="RETINOL DEHYDROGENASE-RELATED"/>
    <property type="match status" value="1"/>
</dbReference>
<dbReference type="InterPro" id="IPR020904">
    <property type="entry name" value="Sc_DH/Rdtase_CS"/>
</dbReference>
<dbReference type="PRINTS" id="PR00081">
    <property type="entry name" value="GDHRDH"/>
</dbReference>
<reference evidence="5" key="1">
    <citation type="submission" date="2021-01" db="EMBL/GenBank/DDBJ databases">
        <title>Whole genome shotgun sequence of Rhizocola hellebori NBRC 109834.</title>
        <authorList>
            <person name="Komaki H."/>
            <person name="Tamura T."/>
        </authorList>
    </citation>
    <scope>NUCLEOTIDE SEQUENCE</scope>
    <source>
        <strain evidence="5">NBRC 109834</strain>
    </source>
</reference>
<evidence type="ECO:0000256" key="2">
    <source>
        <dbReference type="ARBA" id="ARBA00022857"/>
    </source>
</evidence>
<keyword evidence="6" id="KW-1185">Reference proteome</keyword>
<keyword evidence="3" id="KW-0560">Oxidoreductase</keyword>
<accession>A0A8J3VMY1</accession>
<evidence type="ECO:0000256" key="3">
    <source>
        <dbReference type="ARBA" id="ARBA00023002"/>
    </source>
</evidence>
<protein>
    <submittedName>
        <fullName evidence="5">Short-chain dehydrogenase</fullName>
    </submittedName>
</protein>
<dbReference type="Gene3D" id="3.40.50.720">
    <property type="entry name" value="NAD(P)-binding Rossmann-like Domain"/>
    <property type="match status" value="1"/>
</dbReference>
<dbReference type="PROSITE" id="PS00061">
    <property type="entry name" value="ADH_SHORT"/>
    <property type="match status" value="1"/>
</dbReference>
<dbReference type="EMBL" id="BONY01000145">
    <property type="protein sequence ID" value="GIH11593.1"/>
    <property type="molecule type" value="Genomic_DNA"/>
</dbReference>
<dbReference type="RefSeq" id="WP_203915314.1">
    <property type="nucleotide sequence ID" value="NZ_BONY01000145.1"/>
</dbReference>
<dbReference type="InterPro" id="IPR002347">
    <property type="entry name" value="SDR_fam"/>
</dbReference>
<dbReference type="GO" id="GO:0016491">
    <property type="term" value="F:oxidoreductase activity"/>
    <property type="evidence" value="ECO:0007669"/>
    <property type="project" value="UniProtKB-KW"/>
</dbReference>
<dbReference type="AlphaFoldDB" id="A0A8J3VMY1"/>
<comment type="similarity">
    <text evidence="1 4">Belongs to the short-chain dehydrogenases/reductases (SDR) family.</text>
</comment>
<dbReference type="Proteomes" id="UP000612899">
    <property type="component" value="Unassembled WGS sequence"/>
</dbReference>
<name>A0A8J3VMY1_9ACTN</name>
<organism evidence="5 6">
    <name type="scientific">Rhizocola hellebori</name>
    <dbReference type="NCBI Taxonomy" id="1392758"/>
    <lineage>
        <taxon>Bacteria</taxon>
        <taxon>Bacillati</taxon>
        <taxon>Actinomycetota</taxon>
        <taxon>Actinomycetes</taxon>
        <taxon>Micromonosporales</taxon>
        <taxon>Micromonosporaceae</taxon>
        <taxon>Rhizocola</taxon>
    </lineage>
</organism>
<keyword evidence="2" id="KW-0521">NADP</keyword>
<evidence type="ECO:0000313" key="6">
    <source>
        <dbReference type="Proteomes" id="UP000612899"/>
    </source>
</evidence>
<dbReference type="SUPFAM" id="SSF51735">
    <property type="entry name" value="NAD(P)-binding Rossmann-fold domains"/>
    <property type="match status" value="1"/>
</dbReference>
<comment type="caution">
    <text evidence="5">The sequence shown here is derived from an EMBL/GenBank/DDBJ whole genome shotgun (WGS) entry which is preliminary data.</text>
</comment>
<gene>
    <name evidence="5" type="ORF">Rhe02_96600</name>
</gene>
<dbReference type="PANTHER" id="PTHR43391:SF14">
    <property type="entry name" value="DEHYDROGENASE_REDUCTASE SDR FAMILY PROTEIN 7-LIKE"/>
    <property type="match status" value="1"/>
</dbReference>
<sequence>MIKVTDSEILITGANRGIGQALVQEALRRGAKRVYAGMRIPVAHADERVTPLMLDVTVAEQIQRAVEAVPSLDILVNNAGVSIDDDLTNPSVIQQHLDVNLYGPLNVAQAFLPLLAKSHGAVVNNLSLASFAALPMVPGYSVSKAAALSMTQSLRWLCSEHGVRVHAVLTGPTNTEMSAGLDVVKASPELVARAIFDGVESGEDDIFPDPVSEPMAEGWRNGVASLAAIQFAQLATQMSAA</sequence>